<dbReference type="Proteomes" id="UP000176222">
    <property type="component" value="Unassembled WGS sequence"/>
</dbReference>
<evidence type="ECO:0000313" key="6">
    <source>
        <dbReference type="Proteomes" id="UP000176222"/>
    </source>
</evidence>
<dbReference type="GO" id="GO:0003735">
    <property type="term" value="F:structural constituent of ribosome"/>
    <property type="evidence" value="ECO:0007669"/>
    <property type="project" value="InterPro"/>
</dbReference>
<keyword evidence="4" id="KW-0694">RNA-binding</keyword>
<dbReference type="GO" id="GO:0006412">
    <property type="term" value="P:translation"/>
    <property type="evidence" value="ECO:0007669"/>
    <property type="project" value="UniProtKB-UniRule"/>
</dbReference>
<evidence type="ECO:0000313" key="5">
    <source>
        <dbReference type="EMBL" id="OHA57968.1"/>
    </source>
</evidence>
<comment type="subunit">
    <text evidence="4">Part of the 50S ribosomal subunit. Contacts protein L29, and trigger factor when it is bound to the ribosome.</text>
</comment>
<dbReference type="AlphaFoldDB" id="A0A1G2QBY9"/>
<name>A0A1G2QBY9_9BACT</name>
<dbReference type="SUPFAM" id="SSF54189">
    <property type="entry name" value="Ribosomal proteins S24e, L23 and L15e"/>
    <property type="match status" value="1"/>
</dbReference>
<evidence type="ECO:0000256" key="2">
    <source>
        <dbReference type="ARBA" id="ARBA00022980"/>
    </source>
</evidence>
<comment type="function">
    <text evidence="4">One of the early assembly proteins it binds 23S rRNA. One of the proteins that surrounds the polypeptide exit tunnel on the outside of the ribosome. Forms the main docking site for trigger factor binding to the ribosome.</text>
</comment>
<dbReference type="GO" id="GO:1990904">
    <property type="term" value="C:ribonucleoprotein complex"/>
    <property type="evidence" value="ECO:0007669"/>
    <property type="project" value="UniProtKB-KW"/>
</dbReference>
<organism evidence="5 6">
    <name type="scientific">Candidatus Vogelbacteria bacterium RIFOXYB1_FULL_42_16</name>
    <dbReference type="NCBI Taxonomy" id="1802436"/>
    <lineage>
        <taxon>Bacteria</taxon>
        <taxon>Candidatus Vogeliibacteriota</taxon>
    </lineage>
</organism>
<dbReference type="GO" id="GO:0019843">
    <property type="term" value="F:rRNA binding"/>
    <property type="evidence" value="ECO:0007669"/>
    <property type="project" value="UniProtKB-UniRule"/>
</dbReference>
<dbReference type="InterPro" id="IPR012678">
    <property type="entry name" value="Ribosomal_uL23/eL15/eS24_sf"/>
</dbReference>
<accession>A0A1G2QBY9</accession>
<dbReference type="GO" id="GO:0005840">
    <property type="term" value="C:ribosome"/>
    <property type="evidence" value="ECO:0007669"/>
    <property type="project" value="UniProtKB-KW"/>
</dbReference>
<dbReference type="InterPro" id="IPR012677">
    <property type="entry name" value="Nucleotide-bd_a/b_plait_sf"/>
</dbReference>
<keyword evidence="4" id="KW-0699">rRNA-binding</keyword>
<evidence type="ECO:0000256" key="4">
    <source>
        <dbReference type="HAMAP-Rule" id="MF_01369"/>
    </source>
</evidence>
<comment type="similarity">
    <text evidence="1 4">Belongs to the universal ribosomal protein uL23 family.</text>
</comment>
<dbReference type="Pfam" id="PF00276">
    <property type="entry name" value="Ribosomal_L23"/>
    <property type="match status" value="1"/>
</dbReference>
<dbReference type="InterPro" id="IPR013025">
    <property type="entry name" value="Ribosomal_uL23-like"/>
</dbReference>
<proteinExistence type="inferred from homology"/>
<keyword evidence="2 4" id="KW-0689">Ribosomal protein</keyword>
<gene>
    <name evidence="4" type="primary">rplW</name>
    <name evidence="5" type="ORF">A2370_01070</name>
</gene>
<sequence>MSKIGKNLNNQTILSQPRITEKATVLTEGKYPVYTFVIDPSANKTEIKREVTRLYKVVPTRINIINLPAKKITRKGKVGTRAAVKKAMVFLKAGEKIES</sequence>
<dbReference type="HAMAP" id="MF_01369_B">
    <property type="entry name" value="Ribosomal_uL23_B"/>
    <property type="match status" value="1"/>
</dbReference>
<keyword evidence="3 4" id="KW-0687">Ribonucleoprotein</keyword>
<comment type="caution">
    <text evidence="5">The sequence shown here is derived from an EMBL/GenBank/DDBJ whole genome shotgun (WGS) entry which is preliminary data.</text>
</comment>
<dbReference type="Gene3D" id="3.30.70.330">
    <property type="match status" value="1"/>
</dbReference>
<protein>
    <recommendedName>
        <fullName evidence="4">Large ribosomal subunit protein uL23</fullName>
    </recommendedName>
</protein>
<dbReference type="EMBL" id="MHTH01000019">
    <property type="protein sequence ID" value="OHA57968.1"/>
    <property type="molecule type" value="Genomic_DNA"/>
</dbReference>
<dbReference type="STRING" id="1802436.A2370_01070"/>
<evidence type="ECO:0000256" key="3">
    <source>
        <dbReference type="ARBA" id="ARBA00023274"/>
    </source>
</evidence>
<reference evidence="5 6" key="1">
    <citation type="journal article" date="2016" name="Nat. Commun.">
        <title>Thousands of microbial genomes shed light on interconnected biogeochemical processes in an aquifer system.</title>
        <authorList>
            <person name="Anantharaman K."/>
            <person name="Brown C.T."/>
            <person name="Hug L.A."/>
            <person name="Sharon I."/>
            <person name="Castelle C.J."/>
            <person name="Probst A.J."/>
            <person name="Thomas B.C."/>
            <person name="Singh A."/>
            <person name="Wilkins M.J."/>
            <person name="Karaoz U."/>
            <person name="Brodie E.L."/>
            <person name="Williams K.H."/>
            <person name="Hubbard S.S."/>
            <person name="Banfield J.F."/>
        </authorList>
    </citation>
    <scope>NUCLEOTIDE SEQUENCE [LARGE SCALE GENOMIC DNA]</scope>
</reference>
<evidence type="ECO:0000256" key="1">
    <source>
        <dbReference type="ARBA" id="ARBA00006700"/>
    </source>
</evidence>